<dbReference type="Pfam" id="PF06170">
    <property type="entry name" value="DUF983"/>
    <property type="match status" value="1"/>
</dbReference>
<proteinExistence type="predicted"/>
<feature type="transmembrane region" description="Helical" evidence="1">
    <location>
        <begin position="72"/>
        <end position="92"/>
    </location>
</feature>
<evidence type="ECO:0000313" key="3">
    <source>
        <dbReference type="Proteomes" id="UP000199663"/>
    </source>
</evidence>
<evidence type="ECO:0000313" key="2">
    <source>
        <dbReference type="EMBL" id="SDZ36957.1"/>
    </source>
</evidence>
<comment type="caution">
    <text evidence="2">The sequence shown here is derived from an EMBL/GenBank/DDBJ whole genome shotgun (WGS) entry which is preliminary data.</text>
</comment>
<dbReference type="EMBL" id="FNQC01000011">
    <property type="protein sequence ID" value="SDZ36957.1"/>
    <property type="molecule type" value="Genomic_DNA"/>
</dbReference>
<feature type="transmembrane region" description="Helical" evidence="1">
    <location>
        <begin position="98"/>
        <end position="117"/>
    </location>
</feature>
<keyword evidence="1" id="KW-1133">Transmembrane helix</keyword>
<keyword evidence="3" id="KW-1185">Reference proteome</keyword>
<dbReference type="InterPro" id="IPR035991">
    <property type="entry name" value="Casein_kinase_II_beta-like"/>
</dbReference>
<dbReference type="InterPro" id="IPR009325">
    <property type="entry name" value="DUF983"/>
</dbReference>
<organism evidence="2 3">
    <name type="scientific">Rhodonellum ikkaensis</name>
    <dbReference type="NCBI Taxonomy" id="336829"/>
    <lineage>
        <taxon>Bacteria</taxon>
        <taxon>Pseudomonadati</taxon>
        <taxon>Bacteroidota</taxon>
        <taxon>Cytophagia</taxon>
        <taxon>Cytophagales</taxon>
        <taxon>Cytophagaceae</taxon>
        <taxon>Rhodonellum</taxon>
    </lineage>
</organism>
<protein>
    <recommendedName>
        <fullName evidence="4">DUF983 domain-containing protein</fullName>
    </recommendedName>
</protein>
<keyword evidence="1" id="KW-0812">Transmembrane</keyword>
<keyword evidence="1" id="KW-0472">Membrane</keyword>
<evidence type="ECO:0000256" key="1">
    <source>
        <dbReference type="SAM" id="Phobius"/>
    </source>
</evidence>
<accession>A0A1H3SGU5</accession>
<dbReference type="SUPFAM" id="SSF57798">
    <property type="entry name" value="Casein kinase II beta subunit"/>
    <property type="match status" value="1"/>
</dbReference>
<evidence type="ECO:0008006" key="4">
    <source>
        <dbReference type="Google" id="ProtNLM"/>
    </source>
</evidence>
<reference evidence="2 3" key="1">
    <citation type="submission" date="2016-10" db="EMBL/GenBank/DDBJ databases">
        <authorList>
            <person name="Varghese N."/>
            <person name="Submissions S."/>
        </authorList>
    </citation>
    <scope>NUCLEOTIDE SEQUENCE [LARGE SCALE GENOMIC DNA]</scope>
    <source>
        <strain evidence="2 3">DSM 17997</strain>
    </source>
</reference>
<gene>
    <name evidence="2" type="ORF">SAMN05444412_111147</name>
</gene>
<sequence length="142" mass="16063">MDCLSLGHNILVMKKVSLGAAMVLAKCPRCREGQIFPTSIISYRKLSDVHNHCPTCNAVLTPEPDFYYGAMYISYAFSVALVVNVLIVLNYLFDDPDVWVYVTTVLIGNLLLVPIMLRYSKVLYLNLVGKLKYDPDWKKLKA</sequence>
<dbReference type="Proteomes" id="UP000199663">
    <property type="component" value="Unassembled WGS sequence"/>
</dbReference>
<name>A0A1H3SGU5_9BACT</name>